<dbReference type="InterPro" id="IPR013584">
    <property type="entry name" value="RAP"/>
</dbReference>
<comment type="caution">
    <text evidence="4">The sequence shown here is derived from an EMBL/GenBank/DDBJ whole genome shotgun (WGS) entry which is preliminary data.</text>
</comment>
<name>A0A9D3T347_MEGAT</name>
<accession>A0A9D3T347</accession>
<evidence type="ECO:0000256" key="1">
    <source>
        <dbReference type="ARBA" id="ARBA00004173"/>
    </source>
</evidence>
<evidence type="ECO:0000259" key="3">
    <source>
        <dbReference type="PROSITE" id="PS51286"/>
    </source>
</evidence>
<dbReference type="PROSITE" id="PS51286">
    <property type="entry name" value="RAP"/>
    <property type="match status" value="1"/>
</dbReference>
<dbReference type="InterPro" id="IPR013579">
    <property type="entry name" value="FAST_2"/>
</dbReference>
<sequence length="638" mass="72767">MKSMACISSSVRTACLVTSNSTALNRGTHCYANALRQQYSLHTSFLCKIASKHIYANSLRNFRTVAEQWAAAHQLRKVTVDEKDEEEFMLNLERYLLPKKMMAIKTNNNHSSAAAASSSNLSDFKEPYKLKSLFENEVLKSLYCHLKDAPGNESIEGFVTLLGICVHFGVNPMSPVALQLKEELRGQLSKADVTVPHLCLIGEIVYSLEGKRSEILTQVLSLLHSKVGSDLTPAEAAQIYAFLSLTGDPRHCRSLLTELYRRTERLVHRFQASTVSDILHSLAQLRQKKSIALVLKLNNRVTRLIGSFRDEELIKVLRALSYFGQYDVDLLAALEKQMPCRVPTADPELTSTVMEYCLEAMCRSEPILETVAESFIDNAEKYSTHQIARQIVALGRLNYLPNCSAQLFKKLEGVLETRFSQFQLRDLLDVLHSCIHLERFPLNFVSKVFSHYFLQNLEVAGNGLDKHVMGQLTQLSLSTTLECSTYQGPRLPYHYKVKKFSSPDNFFESPMDPYLFSKVKGPLIELLGGKNFNTRVFTQNGYTIDVEITLDEKGLVLPLSQWENTYRRIALCLDAQDRFCNNSHHLLGKEVTKRRHLERLGYKVVQIPYFEFGGLRSQEERVQYLHRKIFPTVLRFNW</sequence>
<dbReference type="Pfam" id="PF08373">
    <property type="entry name" value="RAP"/>
    <property type="match status" value="1"/>
</dbReference>
<gene>
    <name evidence="4" type="ORF">MATL_G00152140</name>
</gene>
<dbReference type="InterPro" id="IPR050870">
    <property type="entry name" value="FAST_kinase"/>
</dbReference>
<dbReference type="EMBL" id="JAFDVH010000012">
    <property type="protein sequence ID" value="KAG7467328.1"/>
    <property type="molecule type" value="Genomic_DNA"/>
</dbReference>
<dbReference type="Proteomes" id="UP001046870">
    <property type="component" value="Chromosome 12"/>
</dbReference>
<dbReference type="AlphaFoldDB" id="A0A9D3T347"/>
<dbReference type="Pfam" id="PF08368">
    <property type="entry name" value="FAST_2"/>
    <property type="match status" value="1"/>
</dbReference>
<dbReference type="SMART" id="SM00952">
    <property type="entry name" value="RAP"/>
    <property type="match status" value="1"/>
</dbReference>
<evidence type="ECO:0000313" key="4">
    <source>
        <dbReference type="EMBL" id="KAG7467328.1"/>
    </source>
</evidence>
<proteinExistence type="predicted"/>
<dbReference type="GO" id="GO:0000963">
    <property type="term" value="P:mitochondrial RNA processing"/>
    <property type="evidence" value="ECO:0007669"/>
    <property type="project" value="TreeGrafter"/>
</dbReference>
<dbReference type="PANTHER" id="PTHR21228:SF9">
    <property type="entry name" value="FAST KINASE DOMAIN-CONTAINING PROTEIN 3, MITOCHONDRIAL"/>
    <property type="match status" value="1"/>
</dbReference>
<dbReference type="GO" id="GO:0035770">
    <property type="term" value="C:ribonucleoprotein granule"/>
    <property type="evidence" value="ECO:0007669"/>
    <property type="project" value="TreeGrafter"/>
</dbReference>
<dbReference type="OrthoDB" id="9985850at2759"/>
<dbReference type="PANTHER" id="PTHR21228">
    <property type="entry name" value="FAST LEU-RICH DOMAIN-CONTAINING"/>
    <property type="match status" value="1"/>
</dbReference>
<keyword evidence="2" id="KW-0496">Mitochondrion</keyword>
<keyword evidence="5" id="KW-1185">Reference proteome</keyword>
<dbReference type="Pfam" id="PF06743">
    <property type="entry name" value="FAST_1"/>
    <property type="match status" value="1"/>
</dbReference>
<dbReference type="GO" id="GO:0003723">
    <property type="term" value="F:RNA binding"/>
    <property type="evidence" value="ECO:0007669"/>
    <property type="project" value="TreeGrafter"/>
</dbReference>
<reference evidence="4" key="1">
    <citation type="submission" date="2021-01" db="EMBL/GenBank/DDBJ databases">
        <authorList>
            <person name="Zahm M."/>
            <person name="Roques C."/>
            <person name="Cabau C."/>
            <person name="Klopp C."/>
            <person name="Donnadieu C."/>
            <person name="Jouanno E."/>
            <person name="Lampietro C."/>
            <person name="Louis A."/>
            <person name="Herpin A."/>
            <person name="Echchiki A."/>
            <person name="Berthelot C."/>
            <person name="Parey E."/>
            <person name="Roest-Crollius H."/>
            <person name="Braasch I."/>
            <person name="Postlethwait J."/>
            <person name="Bobe J."/>
            <person name="Montfort J."/>
            <person name="Bouchez O."/>
            <person name="Begum T."/>
            <person name="Mejri S."/>
            <person name="Adams A."/>
            <person name="Chen W.-J."/>
            <person name="Guiguen Y."/>
        </authorList>
    </citation>
    <scope>NUCLEOTIDE SEQUENCE</scope>
    <source>
        <strain evidence="4">YG-15Mar2019-1</strain>
        <tissue evidence="4">Brain</tissue>
    </source>
</reference>
<dbReference type="InterPro" id="IPR010622">
    <property type="entry name" value="FAST_Leu-rich"/>
</dbReference>
<evidence type="ECO:0000256" key="2">
    <source>
        <dbReference type="ARBA" id="ARBA00023128"/>
    </source>
</evidence>
<comment type="subcellular location">
    <subcellularLocation>
        <location evidence="1">Mitochondrion</location>
    </subcellularLocation>
</comment>
<dbReference type="GO" id="GO:0044528">
    <property type="term" value="P:regulation of mitochondrial mRNA stability"/>
    <property type="evidence" value="ECO:0007669"/>
    <property type="project" value="InterPro"/>
</dbReference>
<protein>
    <recommendedName>
        <fullName evidence="3">RAP domain-containing protein</fullName>
    </recommendedName>
</protein>
<organism evidence="4 5">
    <name type="scientific">Megalops atlanticus</name>
    <name type="common">Tarpon</name>
    <name type="synonym">Clupea gigantea</name>
    <dbReference type="NCBI Taxonomy" id="7932"/>
    <lineage>
        <taxon>Eukaryota</taxon>
        <taxon>Metazoa</taxon>
        <taxon>Chordata</taxon>
        <taxon>Craniata</taxon>
        <taxon>Vertebrata</taxon>
        <taxon>Euteleostomi</taxon>
        <taxon>Actinopterygii</taxon>
        <taxon>Neopterygii</taxon>
        <taxon>Teleostei</taxon>
        <taxon>Elopiformes</taxon>
        <taxon>Megalopidae</taxon>
        <taxon>Megalops</taxon>
    </lineage>
</organism>
<feature type="domain" description="RAP" evidence="3">
    <location>
        <begin position="569"/>
        <end position="627"/>
    </location>
</feature>
<dbReference type="GO" id="GO:0005759">
    <property type="term" value="C:mitochondrial matrix"/>
    <property type="evidence" value="ECO:0007669"/>
    <property type="project" value="TreeGrafter"/>
</dbReference>
<evidence type="ECO:0000313" key="5">
    <source>
        <dbReference type="Proteomes" id="UP001046870"/>
    </source>
</evidence>